<dbReference type="EMBL" id="JBHTHX010001204">
    <property type="protein sequence ID" value="MFD0888147.1"/>
    <property type="molecule type" value="Genomic_DNA"/>
</dbReference>
<accession>A0ABW3DYL8</accession>
<evidence type="ECO:0000313" key="3">
    <source>
        <dbReference type="Proteomes" id="UP001597024"/>
    </source>
</evidence>
<sequence>LGSNAAVKGAAGEGAAPAVLSGYAVEGELATGRLIEVVTKGIDLERRLRAIWRRGRTPTGPAATLLRISLAAARE</sequence>
<reference evidence="3" key="1">
    <citation type="journal article" date="2019" name="Int. J. Syst. Evol. Microbiol.">
        <title>The Global Catalogue of Microorganisms (GCM) 10K type strain sequencing project: providing services to taxonomists for standard genome sequencing and annotation.</title>
        <authorList>
            <consortium name="The Broad Institute Genomics Platform"/>
            <consortium name="The Broad Institute Genome Sequencing Center for Infectious Disease"/>
            <person name="Wu L."/>
            <person name="Ma J."/>
        </authorList>
    </citation>
    <scope>NUCLEOTIDE SEQUENCE [LARGE SCALE GENOMIC DNA]</scope>
    <source>
        <strain evidence="3">CCUG 62974</strain>
    </source>
</reference>
<name>A0ABW3DYL8_9ACTN</name>
<protein>
    <submittedName>
        <fullName evidence="2">LysR substrate-binding domain-containing protein</fullName>
    </submittedName>
</protein>
<dbReference type="Pfam" id="PF03466">
    <property type="entry name" value="LysR_substrate"/>
    <property type="match status" value="1"/>
</dbReference>
<feature type="non-terminal residue" evidence="2">
    <location>
        <position position="1"/>
    </location>
</feature>
<keyword evidence="3" id="KW-1185">Reference proteome</keyword>
<evidence type="ECO:0000313" key="2">
    <source>
        <dbReference type="EMBL" id="MFD0888147.1"/>
    </source>
</evidence>
<organism evidence="2 3">
    <name type="scientific">Streptosporangium algeriense</name>
    <dbReference type="NCBI Taxonomy" id="1682748"/>
    <lineage>
        <taxon>Bacteria</taxon>
        <taxon>Bacillati</taxon>
        <taxon>Actinomycetota</taxon>
        <taxon>Actinomycetes</taxon>
        <taxon>Streptosporangiales</taxon>
        <taxon>Streptosporangiaceae</taxon>
        <taxon>Streptosporangium</taxon>
    </lineage>
</organism>
<feature type="domain" description="LysR substrate-binding" evidence="1">
    <location>
        <begin position="2"/>
        <end position="71"/>
    </location>
</feature>
<dbReference type="Proteomes" id="UP001597024">
    <property type="component" value="Unassembled WGS sequence"/>
</dbReference>
<dbReference type="InterPro" id="IPR005119">
    <property type="entry name" value="LysR_subst-bd"/>
</dbReference>
<proteinExistence type="predicted"/>
<gene>
    <name evidence="2" type="ORF">ACFQ08_26705</name>
</gene>
<evidence type="ECO:0000259" key="1">
    <source>
        <dbReference type="Pfam" id="PF03466"/>
    </source>
</evidence>
<comment type="caution">
    <text evidence="2">The sequence shown here is derived from an EMBL/GenBank/DDBJ whole genome shotgun (WGS) entry which is preliminary data.</text>
</comment>
<dbReference type="SUPFAM" id="SSF53850">
    <property type="entry name" value="Periplasmic binding protein-like II"/>
    <property type="match status" value="1"/>
</dbReference>